<protein>
    <submittedName>
        <fullName evidence="1">Uncharacterized protein</fullName>
    </submittedName>
</protein>
<name>A0A3B0WU93_9ZZZZ</name>
<dbReference type="InterPro" id="IPR019238">
    <property type="entry name" value="AbiEi_2"/>
</dbReference>
<reference evidence="1" key="1">
    <citation type="submission" date="2018-06" db="EMBL/GenBank/DDBJ databases">
        <authorList>
            <person name="Zhirakovskaya E."/>
        </authorList>
    </citation>
    <scope>NUCLEOTIDE SEQUENCE</scope>
</reference>
<dbReference type="EMBL" id="UOFE01000043">
    <property type="protein sequence ID" value="VAW54692.1"/>
    <property type="molecule type" value="Genomic_DNA"/>
</dbReference>
<evidence type="ECO:0000313" key="1">
    <source>
        <dbReference type="EMBL" id="VAW54692.1"/>
    </source>
</evidence>
<dbReference type="AlphaFoldDB" id="A0A3B0WU93"/>
<proteinExistence type="predicted"/>
<dbReference type="Pfam" id="PF09952">
    <property type="entry name" value="AbiEi_2"/>
    <property type="match status" value="1"/>
</dbReference>
<gene>
    <name evidence="1" type="ORF">MNBD_GAMMA05-1290</name>
</gene>
<organism evidence="1">
    <name type="scientific">hydrothermal vent metagenome</name>
    <dbReference type="NCBI Taxonomy" id="652676"/>
    <lineage>
        <taxon>unclassified sequences</taxon>
        <taxon>metagenomes</taxon>
        <taxon>ecological metagenomes</taxon>
    </lineage>
</organism>
<sequence>MEKKQILQQTLKQLNDFVVKNHSQVTESVGSSFAINQSKYSPDGVLESEHLEQPLLVIIQTWAPQKDLNTLISQIKSLPGKAILFADFVNPVMAEKLRRRSIAFVDCAGNLSIKNKSFNEYVKGKKLSKLRSQRVRGRAFNPAGLKLIFALFNQPRFLNSSYRDISNKVNIALGSVGPVMDDLHSSGYILDDGERRLVNKKRLFERWVDGYLEKLRPKQILTCYTSEDKNWWQKADPEKFHGLWGGEIIIARPTPFMTPESITLYFSSETKHKDFAEFYGLKQDDEGEICIYKSFWSPAYAGENNIDGINPMIIYADIVDSINPGSWDVAKTFYGEAIAGILEG</sequence>
<accession>A0A3B0WU93</accession>